<feature type="coiled-coil region" evidence="1">
    <location>
        <begin position="113"/>
        <end position="147"/>
    </location>
</feature>
<evidence type="ECO:0000313" key="3">
    <source>
        <dbReference type="Proteomes" id="UP000017747"/>
    </source>
</evidence>
<dbReference type="AlphaFoldDB" id="V4F731"/>
<gene>
    <name evidence="2" type="ORF">T472_0205365</name>
</gene>
<dbReference type="Proteomes" id="UP000017747">
    <property type="component" value="Unassembled WGS sequence"/>
</dbReference>
<dbReference type="RefSeq" id="WP_023383339.1">
    <property type="nucleotide sequence ID" value="NZ_AXUN02000083.1"/>
</dbReference>
<reference evidence="2 3" key="1">
    <citation type="journal article" date="2014" name="Genome Announc.">
        <title>Genome Sequence of Youngiibacter fragilis, the Type Strain of the Genus Youngiibacter.</title>
        <authorList>
            <person name="Wawrik C.B."/>
            <person name="Callaghan A.V."/>
            <person name="Stamps B.W."/>
            <person name="Wawrik B."/>
        </authorList>
    </citation>
    <scope>NUCLEOTIDE SEQUENCE [LARGE SCALE GENOMIC DNA]</scope>
    <source>
        <strain evidence="2 3">232.1</strain>
    </source>
</reference>
<name>V4F731_9CLOT</name>
<protein>
    <submittedName>
        <fullName evidence="2">Transposase</fullName>
    </submittedName>
</protein>
<sequence>MAYTRRVKETAIKMMLPPQSMPLKRISESLGIPEVTLKKWRTELRTNGHPVPSKDEPADKWSSQDKFLIVVETLKMNESELSEYCREHGLFPDQVKSWQENCSNANADIPSQISELMQQDKETQRELKRVKKELQRKESALAETAALLVLRKKAEAIWGPSEDEED</sequence>
<dbReference type="InterPro" id="IPR009057">
    <property type="entry name" value="Homeodomain-like_sf"/>
</dbReference>
<dbReference type="OrthoDB" id="9813126at2"/>
<dbReference type="SUPFAM" id="SSF46689">
    <property type="entry name" value="Homeodomain-like"/>
    <property type="match status" value="1"/>
</dbReference>
<dbReference type="PATRIC" id="fig|994573.3.peg.1001"/>
<comment type="caution">
    <text evidence="2">The sequence shown here is derived from an EMBL/GenBank/DDBJ whole genome shotgun (WGS) entry which is preliminary data.</text>
</comment>
<accession>V4F731</accession>
<dbReference type="EMBL" id="AXUN02000083">
    <property type="protein sequence ID" value="ETA81636.1"/>
    <property type="molecule type" value="Genomic_DNA"/>
</dbReference>
<proteinExistence type="predicted"/>
<keyword evidence="3" id="KW-1185">Reference proteome</keyword>
<evidence type="ECO:0000256" key="1">
    <source>
        <dbReference type="SAM" id="Coils"/>
    </source>
</evidence>
<keyword evidence="1" id="KW-0175">Coiled coil</keyword>
<evidence type="ECO:0000313" key="2">
    <source>
        <dbReference type="EMBL" id="ETA81636.1"/>
    </source>
</evidence>
<organism evidence="2 3">
    <name type="scientific">Youngiibacter fragilis 232.1</name>
    <dbReference type="NCBI Taxonomy" id="994573"/>
    <lineage>
        <taxon>Bacteria</taxon>
        <taxon>Bacillati</taxon>
        <taxon>Bacillota</taxon>
        <taxon>Clostridia</taxon>
        <taxon>Eubacteriales</taxon>
        <taxon>Clostridiaceae</taxon>
        <taxon>Youngiibacter</taxon>
    </lineage>
</organism>
<dbReference type="eggNOG" id="COG2963">
    <property type="taxonomic scope" value="Bacteria"/>
</dbReference>
<dbReference type="STRING" id="994573.T472_0205365"/>